<evidence type="ECO:0000256" key="1">
    <source>
        <dbReference type="SAM" id="MobiDB-lite"/>
    </source>
</evidence>
<reference evidence="4" key="1">
    <citation type="submission" date="2023-06" db="EMBL/GenBank/DDBJ databases">
        <title>Genome-scale phylogeny and comparative genomics of the fungal order Sordariales.</title>
        <authorList>
            <consortium name="Lawrence Berkeley National Laboratory"/>
            <person name="Hensen N."/>
            <person name="Bonometti L."/>
            <person name="Westerberg I."/>
            <person name="Brannstrom I.O."/>
            <person name="Guillou S."/>
            <person name="Cros-Aarteil S."/>
            <person name="Calhoun S."/>
            <person name="Haridas S."/>
            <person name="Kuo A."/>
            <person name="Mondo S."/>
            <person name="Pangilinan J."/>
            <person name="Riley R."/>
            <person name="Labutti K."/>
            <person name="Andreopoulos B."/>
            <person name="Lipzen A."/>
            <person name="Chen C."/>
            <person name="Yanf M."/>
            <person name="Daum C."/>
            <person name="Ng V."/>
            <person name="Clum A."/>
            <person name="Steindorff A."/>
            <person name="Ohm R."/>
            <person name="Martin F."/>
            <person name="Silar P."/>
            <person name="Natvig D."/>
            <person name="Lalanne C."/>
            <person name="Gautier V."/>
            <person name="Ament-Velasquez S.L."/>
            <person name="Kruys A."/>
            <person name="Hutchinson M.I."/>
            <person name="Powell A.J."/>
            <person name="Barry K."/>
            <person name="Miller A.N."/>
            <person name="Grigoriev I.V."/>
            <person name="Debuchy R."/>
            <person name="Gladieux P."/>
            <person name="Thoren M.H."/>
            <person name="Johannesson H."/>
        </authorList>
    </citation>
    <scope>NUCLEOTIDE SEQUENCE</scope>
    <source>
        <strain evidence="4">CBS 307.81</strain>
    </source>
</reference>
<feature type="region of interest" description="Disordered" evidence="1">
    <location>
        <begin position="627"/>
        <end position="762"/>
    </location>
</feature>
<evidence type="ECO:0000256" key="2">
    <source>
        <dbReference type="SAM" id="Phobius"/>
    </source>
</evidence>
<feature type="region of interest" description="Disordered" evidence="1">
    <location>
        <begin position="207"/>
        <end position="239"/>
    </location>
</feature>
<feature type="region of interest" description="Disordered" evidence="1">
    <location>
        <begin position="894"/>
        <end position="1047"/>
    </location>
</feature>
<feature type="region of interest" description="Disordered" evidence="1">
    <location>
        <begin position="256"/>
        <end position="293"/>
    </location>
</feature>
<evidence type="ECO:0000259" key="3">
    <source>
        <dbReference type="PROSITE" id="PS50853"/>
    </source>
</evidence>
<dbReference type="GO" id="GO:0000796">
    <property type="term" value="C:condensin complex"/>
    <property type="evidence" value="ECO:0007669"/>
    <property type="project" value="TreeGrafter"/>
</dbReference>
<dbReference type="GO" id="GO:0003682">
    <property type="term" value="F:chromatin binding"/>
    <property type="evidence" value="ECO:0007669"/>
    <property type="project" value="TreeGrafter"/>
</dbReference>
<feature type="compositionally biased region" description="Polar residues" evidence="1">
    <location>
        <begin position="675"/>
        <end position="686"/>
    </location>
</feature>
<feature type="compositionally biased region" description="Basic and acidic residues" evidence="1">
    <location>
        <begin position="378"/>
        <end position="437"/>
    </location>
</feature>
<proteinExistence type="predicted"/>
<dbReference type="PROSITE" id="PS50853">
    <property type="entry name" value="FN3"/>
    <property type="match status" value="1"/>
</dbReference>
<keyword evidence="2" id="KW-0472">Membrane</keyword>
<feature type="region of interest" description="Disordered" evidence="1">
    <location>
        <begin position="779"/>
        <end position="876"/>
    </location>
</feature>
<feature type="compositionally biased region" description="Basic and acidic residues" evidence="1">
    <location>
        <begin position="724"/>
        <end position="733"/>
    </location>
</feature>
<dbReference type="CDD" id="cd00063">
    <property type="entry name" value="FN3"/>
    <property type="match status" value="1"/>
</dbReference>
<feature type="region of interest" description="Disordered" evidence="1">
    <location>
        <begin position="342"/>
        <end position="440"/>
    </location>
</feature>
<dbReference type="SMART" id="SM00060">
    <property type="entry name" value="FN3"/>
    <property type="match status" value="1"/>
</dbReference>
<sequence length="1211" mass="131997">MSWIISWTSLIPTLLILSASLAWWFTEPKNARINLIAAVGVVLFCWAVAPELSRDLSYSLYVSSFDSVTALHLETFVLRNANMLLVGAAVVWLVGRAFQTLRKPVPELINTLGVDVPDPPDVSLAGIRADAATVNWTRPAPNRSVVKFLIQVNGVVVGEVAANQEPAIVVSGLKPDHFYNVRVIAVGSNNFQGGSRVIRLRTFARDGRPQLGNSRLPSNFTAEEPPATPHGESMDESGGARTAFPALEMATVTEGIASPARDANTNSGPGPRRNTVTRKHSPSTTSIDQSTREDLSAYAKKTLPELTEKFESIRKETEEVLAQIAKEEAENRKVLEELEAEKKEKRKEQKKKEEQTEKLKRDVNSTDRSMRNALQRKGQREKTLKEKQAEREKYHENIAKWERGVGEMRKDRKSFDQQRKDLEEERDQKAEAFRGDNSELQAECTRLEQELKERRDQVRELEEARKKLPGGEDDSEWREKDAELKREWHRRHRELSEALVLETKRSRGLDEQVRIFGMQLQAIPQPSYGLYTPPNASGLEFDNPTLTQLKRRSRNSNTMSNVSISSPLPTYSQIDPILSAPTGFASSRSLNAPPGFAPGPFMDLSADMDFRGSSAPLSPSATALLPSNILDDFDDDDDDPSPTTFHDPEPFLQSHRASPEQAPQSPASSGKALSILSSPHGSTSNLPFPPFSNEISERMVGTLPSPSAADPPQHKGFFWQRSKTVKEETEKEPPLLGSLKQGQSQSFPRQTDDPELANKRRISISGSWNVFNRNSVGPEITEGQATTNTHAFARSLNPFSRRPTGGLFDRDPSSPRPTSIASSDFPRPSTDSGSIWGPPMDASAMNKNSRLWSPDNAPWSRNPSRRPSLHGSPSALKTTLASADDEILDDEEMLPNMDVGVIGSRPPTQSANKAASAALGRLNPNAPAFIGSLFKSNPEKQKEKEVKEKAKAEKKKANKEKAAEKKKEKDKEAVAATAVPDTPSSQQQGPNPIFEMDSPADSRKSRDGASVHTLHSTVSISESRDSLTLDQSFSNTPSEPASAGLSGSFKDEGVVRKLFRKGSSSKFSLPGRLGGNSAKENITSAAGSLFKKGPSSVASTAPSDRGTIDPRSSIGDFEDLGDEAMGVLAGVLGKSYESSAAGSPGLGPTSAAVAAAKGATTKEGGGTAAGRWLSSFGKKGKKNSENKESLDLERTAPHVGTELDGLVEERV</sequence>
<dbReference type="GO" id="GO:0000793">
    <property type="term" value="C:condensed chromosome"/>
    <property type="evidence" value="ECO:0007669"/>
    <property type="project" value="TreeGrafter"/>
</dbReference>
<protein>
    <recommendedName>
        <fullName evidence="3">Fibronectin type-III domain-containing protein</fullName>
    </recommendedName>
</protein>
<feature type="region of interest" description="Disordered" evidence="1">
    <location>
        <begin position="1091"/>
        <end position="1116"/>
    </location>
</feature>
<dbReference type="PANTHER" id="PTHR43941:SF1">
    <property type="entry name" value="STRUCTURAL MAINTENANCE OF CHROMOSOMES PROTEIN 2"/>
    <property type="match status" value="1"/>
</dbReference>
<feature type="compositionally biased region" description="Acidic residues" evidence="1">
    <location>
        <begin position="631"/>
        <end position="640"/>
    </location>
</feature>
<dbReference type="GO" id="GO:0000785">
    <property type="term" value="C:chromatin"/>
    <property type="evidence" value="ECO:0007669"/>
    <property type="project" value="TreeGrafter"/>
</dbReference>
<feature type="compositionally biased region" description="Polar residues" evidence="1">
    <location>
        <begin position="740"/>
        <end position="749"/>
    </location>
</feature>
<dbReference type="Pfam" id="PF00041">
    <property type="entry name" value="fn3"/>
    <property type="match status" value="1"/>
</dbReference>
<feature type="compositionally biased region" description="Basic and acidic residues" evidence="1">
    <location>
        <begin position="1182"/>
        <end position="1196"/>
    </location>
</feature>
<feature type="region of interest" description="Disordered" evidence="1">
    <location>
        <begin position="453"/>
        <end position="479"/>
    </location>
</feature>
<dbReference type="SUPFAM" id="SSF49265">
    <property type="entry name" value="Fibronectin type III"/>
    <property type="match status" value="1"/>
</dbReference>
<feature type="region of interest" description="Disordered" evidence="1">
    <location>
        <begin position="1160"/>
        <end position="1211"/>
    </location>
</feature>
<keyword evidence="5" id="KW-1185">Reference proteome</keyword>
<dbReference type="EMBL" id="JAULSY010000105">
    <property type="protein sequence ID" value="KAK0665644.1"/>
    <property type="molecule type" value="Genomic_DNA"/>
</dbReference>
<accession>A0AA40D9W0</accession>
<gene>
    <name evidence="4" type="ORF">QBC41DRAFT_327472</name>
</gene>
<organism evidence="4 5">
    <name type="scientific">Cercophora samala</name>
    <dbReference type="NCBI Taxonomy" id="330535"/>
    <lineage>
        <taxon>Eukaryota</taxon>
        <taxon>Fungi</taxon>
        <taxon>Dikarya</taxon>
        <taxon>Ascomycota</taxon>
        <taxon>Pezizomycotina</taxon>
        <taxon>Sordariomycetes</taxon>
        <taxon>Sordariomycetidae</taxon>
        <taxon>Sordariales</taxon>
        <taxon>Lasiosphaeriaceae</taxon>
        <taxon>Cercophora</taxon>
    </lineage>
</organism>
<feature type="compositionally biased region" description="Basic and acidic residues" evidence="1">
    <location>
        <begin position="959"/>
        <end position="973"/>
    </location>
</feature>
<dbReference type="InterPro" id="IPR036116">
    <property type="entry name" value="FN3_sf"/>
</dbReference>
<dbReference type="AlphaFoldDB" id="A0AA40D9W0"/>
<comment type="caution">
    <text evidence="4">The sequence shown here is derived from an EMBL/GenBank/DDBJ whole genome shotgun (WGS) entry which is preliminary data.</text>
</comment>
<dbReference type="GO" id="GO:0007076">
    <property type="term" value="P:mitotic chromosome condensation"/>
    <property type="evidence" value="ECO:0007669"/>
    <property type="project" value="TreeGrafter"/>
</dbReference>
<evidence type="ECO:0000313" key="4">
    <source>
        <dbReference type="EMBL" id="KAK0665644.1"/>
    </source>
</evidence>
<feature type="compositionally biased region" description="Polar residues" evidence="1">
    <location>
        <begin position="1028"/>
        <end position="1039"/>
    </location>
</feature>
<dbReference type="Gene3D" id="2.60.40.10">
    <property type="entry name" value="Immunoglobulins"/>
    <property type="match status" value="1"/>
</dbReference>
<feature type="compositionally biased region" description="Low complexity" evidence="1">
    <location>
        <begin position="659"/>
        <end position="669"/>
    </location>
</feature>
<feature type="compositionally biased region" description="Basic and acidic residues" evidence="1">
    <location>
        <begin position="453"/>
        <end position="470"/>
    </location>
</feature>
<keyword evidence="2" id="KW-1133">Transmembrane helix</keyword>
<feature type="compositionally biased region" description="Basic and acidic residues" evidence="1">
    <location>
        <begin position="1000"/>
        <end position="1009"/>
    </location>
</feature>
<keyword evidence="2" id="KW-0812">Transmembrane</keyword>
<feature type="compositionally biased region" description="Basic and acidic residues" evidence="1">
    <location>
        <begin position="342"/>
        <end position="370"/>
    </location>
</feature>
<name>A0AA40D9W0_9PEZI</name>
<feature type="transmembrane region" description="Helical" evidence="2">
    <location>
        <begin position="6"/>
        <end position="26"/>
    </location>
</feature>
<dbReference type="InterPro" id="IPR013783">
    <property type="entry name" value="Ig-like_fold"/>
</dbReference>
<feature type="domain" description="Fibronectin type-III" evidence="3">
    <location>
        <begin position="116"/>
        <end position="206"/>
    </location>
</feature>
<dbReference type="Proteomes" id="UP001174997">
    <property type="component" value="Unassembled WGS sequence"/>
</dbReference>
<feature type="compositionally biased region" description="Polar residues" evidence="1">
    <location>
        <begin position="211"/>
        <end position="221"/>
    </location>
</feature>
<dbReference type="PANTHER" id="PTHR43941">
    <property type="entry name" value="STRUCTURAL MAINTENANCE OF CHROMOSOMES PROTEIN 2"/>
    <property type="match status" value="1"/>
</dbReference>
<dbReference type="InterPro" id="IPR003961">
    <property type="entry name" value="FN3_dom"/>
</dbReference>
<feature type="compositionally biased region" description="Basic and acidic residues" evidence="1">
    <location>
        <begin position="937"/>
        <end position="951"/>
    </location>
</feature>
<feature type="transmembrane region" description="Helical" evidence="2">
    <location>
        <begin position="33"/>
        <end position="49"/>
    </location>
</feature>
<evidence type="ECO:0000313" key="5">
    <source>
        <dbReference type="Proteomes" id="UP001174997"/>
    </source>
</evidence>